<comment type="caution">
    <text evidence="2">The sequence shown here is derived from an EMBL/GenBank/DDBJ whole genome shotgun (WGS) entry which is preliminary data.</text>
</comment>
<dbReference type="InterPro" id="IPR036390">
    <property type="entry name" value="WH_DNA-bd_sf"/>
</dbReference>
<dbReference type="InterPro" id="IPR000835">
    <property type="entry name" value="HTH_MarR-typ"/>
</dbReference>
<dbReference type="SMART" id="SM00347">
    <property type="entry name" value="HTH_MARR"/>
    <property type="match status" value="1"/>
</dbReference>
<name>A0A916UES8_9BURK</name>
<sequence length="143" mass="16123">MTDTAKLSKKDIEALSEFRYQLRRFLRFSEDIAQGEGLTPLQYQLLLHIKGYPGREHASIGELAERLQSQHHGVVALVTRCEKAGLVTRSPGSTDRRQVEVSLTPLGQQCVARLAEKHHQELNSLSKVFKVANISAFNDRNEL</sequence>
<reference evidence="2" key="2">
    <citation type="submission" date="2020-09" db="EMBL/GenBank/DDBJ databases">
        <authorList>
            <person name="Sun Q."/>
            <person name="Zhou Y."/>
        </authorList>
    </citation>
    <scope>NUCLEOTIDE SEQUENCE</scope>
    <source>
        <strain evidence="2">CGMCC 1.10998</strain>
    </source>
</reference>
<dbReference type="PANTHER" id="PTHR33164">
    <property type="entry name" value="TRANSCRIPTIONAL REGULATOR, MARR FAMILY"/>
    <property type="match status" value="1"/>
</dbReference>
<dbReference type="PROSITE" id="PS50995">
    <property type="entry name" value="HTH_MARR_2"/>
    <property type="match status" value="1"/>
</dbReference>
<dbReference type="Pfam" id="PF12802">
    <property type="entry name" value="MarR_2"/>
    <property type="match status" value="1"/>
</dbReference>
<proteinExistence type="predicted"/>
<dbReference type="Gene3D" id="1.10.10.10">
    <property type="entry name" value="Winged helix-like DNA-binding domain superfamily/Winged helix DNA-binding domain"/>
    <property type="match status" value="1"/>
</dbReference>
<evidence type="ECO:0000259" key="1">
    <source>
        <dbReference type="PROSITE" id="PS50995"/>
    </source>
</evidence>
<dbReference type="Proteomes" id="UP000637423">
    <property type="component" value="Unassembled WGS sequence"/>
</dbReference>
<gene>
    <name evidence="2" type="ORF">GCM10011396_16090</name>
</gene>
<reference evidence="2" key="1">
    <citation type="journal article" date="2014" name="Int. J. Syst. Evol. Microbiol.">
        <title>Complete genome sequence of Corynebacterium casei LMG S-19264T (=DSM 44701T), isolated from a smear-ripened cheese.</title>
        <authorList>
            <consortium name="US DOE Joint Genome Institute (JGI-PGF)"/>
            <person name="Walter F."/>
            <person name="Albersmeier A."/>
            <person name="Kalinowski J."/>
            <person name="Ruckert C."/>
        </authorList>
    </citation>
    <scope>NUCLEOTIDE SEQUENCE</scope>
    <source>
        <strain evidence="2">CGMCC 1.10998</strain>
    </source>
</reference>
<accession>A0A916UES8</accession>
<dbReference type="InterPro" id="IPR039422">
    <property type="entry name" value="MarR/SlyA-like"/>
</dbReference>
<dbReference type="GO" id="GO:0003700">
    <property type="term" value="F:DNA-binding transcription factor activity"/>
    <property type="evidence" value="ECO:0007669"/>
    <property type="project" value="InterPro"/>
</dbReference>
<dbReference type="RefSeq" id="WP_188565390.1">
    <property type="nucleotide sequence ID" value="NZ_BMED01000001.1"/>
</dbReference>
<feature type="domain" description="HTH marR-type" evidence="1">
    <location>
        <begin position="15"/>
        <end position="143"/>
    </location>
</feature>
<organism evidence="2 3">
    <name type="scientific">Undibacterium terreum</name>
    <dbReference type="NCBI Taxonomy" id="1224302"/>
    <lineage>
        <taxon>Bacteria</taxon>
        <taxon>Pseudomonadati</taxon>
        <taxon>Pseudomonadota</taxon>
        <taxon>Betaproteobacteria</taxon>
        <taxon>Burkholderiales</taxon>
        <taxon>Oxalobacteraceae</taxon>
        <taxon>Undibacterium</taxon>
    </lineage>
</organism>
<evidence type="ECO:0000313" key="3">
    <source>
        <dbReference type="Proteomes" id="UP000637423"/>
    </source>
</evidence>
<protein>
    <submittedName>
        <fullName evidence="2">MarR family transcriptional regulator</fullName>
    </submittedName>
</protein>
<dbReference type="PANTHER" id="PTHR33164:SF43">
    <property type="entry name" value="HTH-TYPE TRANSCRIPTIONAL REPRESSOR YETL"/>
    <property type="match status" value="1"/>
</dbReference>
<dbReference type="AlphaFoldDB" id="A0A916UES8"/>
<dbReference type="InterPro" id="IPR036388">
    <property type="entry name" value="WH-like_DNA-bd_sf"/>
</dbReference>
<keyword evidence="3" id="KW-1185">Reference proteome</keyword>
<dbReference type="SUPFAM" id="SSF46785">
    <property type="entry name" value="Winged helix' DNA-binding domain"/>
    <property type="match status" value="1"/>
</dbReference>
<dbReference type="GO" id="GO:0006950">
    <property type="term" value="P:response to stress"/>
    <property type="evidence" value="ECO:0007669"/>
    <property type="project" value="TreeGrafter"/>
</dbReference>
<dbReference type="EMBL" id="BMED01000001">
    <property type="protein sequence ID" value="GGC69847.1"/>
    <property type="molecule type" value="Genomic_DNA"/>
</dbReference>
<evidence type="ECO:0000313" key="2">
    <source>
        <dbReference type="EMBL" id="GGC69847.1"/>
    </source>
</evidence>